<keyword evidence="2" id="KW-1185">Reference proteome</keyword>
<protein>
    <submittedName>
        <fullName evidence="1">Uncharacterized protein</fullName>
    </submittedName>
</protein>
<reference evidence="1 2" key="1">
    <citation type="submission" date="2019-03" db="EMBL/GenBank/DDBJ databases">
        <title>First draft genome of Liparis tanakae, snailfish: a comprehensive survey of snailfish specific genes.</title>
        <authorList>
            <person name="Kim W."/>
            <person name="Song I."/>
            <person name="Jeong J.-H."/>
            <person name="Kim D."/>
            <person name="Kim S."/>
            <person name="Ryu S."/>
            <person name="Song J.Y."/>
            <person name="Lee S.K."/>
        </authorList>
    </citation>
    <scope>NUCLEOTIDE SEQUENCE [LARGE SCALE GENOMIC DNA]</scope>
    <source>
        <tissue evidence="1">Muscle</tissue>
    </source>
</reference>
<comment type="caution">
    <text evidence="1">The sequence shown here is derived from an EMBL/GenBank/DDBJ whole genome shotgun (WGS) entry which is preliminary data.</text>
</comment>
<dbReference type="EMBL" id="SRLO01000201">
    <property type="protein sequence ID" value="TNN67606.1"/>
    <property type="molecule type" value="Genomic_DNA"/>
</dbReference>
<proteinExistence type="predicted"/>
<sequence>MVGGGAGGVGGVGVLVLDLTAQGKRVLVGVVGARISSLPGRWAICLRLINNTQSPIHPPTSLEGTLDPFLRDHQLSTIAMRQESTTPAASTQKTPAKLWMSRALLRCRVWTEL</sequence>
<accession>A0A4Z2HP30</accession>
<gene>
    <name evidence="1" type="ORF">EYF80_022175</name>
</gene>
<organism evidence="1 2">
    <name type="scientific">Liparis tanakae</name>
    <name type="common">Tanaka's snailfish</name>
    <dbReference type="NCBI Taxonomy" id="230148"/>
    <lineage>
        <taxon>Eukaryota</taxon>
        <taxon>Metazoa</taxon>
        <taxon>Chordata</taxon>
        <taxon>Craniata</taxon>
        <taxon>Vertebrata</taxon>
        <taxon>Euteleostomi</taxon>
        <taxon>Actinopterygii</taxon>
        <taxon>Neopterygii</taxon>
        <taxon>Teleostei</taxon>
        <taxon>Neoteleostei</taxon>
        <taxon>Acanthomorphata</taxon>
        <taxon>Eupercaria</taxon>
        <taxon>Perciformes</taxon>
        <taxon>Cottioidei</taxon>
        <taxon>Cottales</taxon>
        <taxon>Liparidae</taxon>
        <taxon>Liparis</taxon>
    </lineage>
</organism>
<dbReference type="Proteomes" id="UP000314294">
    <property type="component" value="Unassembled WGS sequence"/>
</dbReference>
<dbReference type="AlphaFoldDB" id="A0A4Z2HP30"/>
<evidence type="ECO:0000313" key="2">
    <source>
        <dbReference type="Proteomes" id="UP000314294"/>
    </source>
</evidence>
<name>A0A4Z2HP30_9TELE</name>
<evidence type="ECO:0000313" key="1">
    <source>
        <dbReference type="EMBL" id="TNN67606.1"/>
    </source>
</evidence>